<name>A0AAV9LY44_9SOLN</name>
<proteinExistence type="predicted"/>
<dbReference type="InterPro" id="IPR036388">
    <property type="entry name" value="WH-like_DNA-bd_sf"/>
</dbReference>
<dbReference type="SMART" id="SM00884">
    <property type="entry name" value="Cullin_Nedd8"/>
    <property type="match status" value="1"/>
</dbReference>
<dbReference type="PROSITE" id="PS01256">
    <property type="entry name" value="CULLIN_1"/>
    <property type="match status" value="1"/>
</dbReference>
<dbReference type="GO" id="GO:0031625">
    <property type="term" value="F:ubiquitin protein ligase binding"/>
    <property type="evidence" value="ECO:0007669"/>
    <property type="project" value="InterPro"/>
</dbReference>
<dbReference type="InterPro" id="IPR016157">
    <property type="entry name" value="Cullin_CS"/>
</dbReference>
<feature type="domain" description="Cullin neddylation" evidence="1">
    <location>
        <begin position="21"/>
        <end position="75"/>
    </location>
</feature>
<dbReference type="PANTHER" id="PTHR11932">
    <property type="entry name" value="CULLIN"/>
    <property type="match status" value="1"/>
</dbReference>
<accession>A0AAV9LY44</accession>
<dbReference type="InterPro" id="IPR036390">
    <property type="entry name" value="WH_DNA-bd_sf"/>
</dbReference>
<organism evidence="2 3">
    <name type="scientific">Solanum pinnatisectum</name>
    <name type="common">tansyleaf nightshade</name>
    <dbReference type="NCBI Taxonomy" id="50273"/>
    <lineage>
        <taxon>Eukaryota</taxon>
        <taxon>Viridiplantae</taxon>
        <taxon>Streptophyta</taxon>
        <taxon>Embryophyta</taxon>
        <taxon>Tracheophyta</taxon>
        <taxon>Spermatophyta</taxon>
        <taxon>Magnoliopsida</taxon>
        <taxon>eudicotyledons</taxon>
        <taxon>Gunneridae</taxon>
        <taxon>Pentapetalae</taxon>
        <taxon>asterids</taxon>
        <taxon>lamiids</taxon>
        <taxon>Solanales</taxon>
        <taxon>Solanaceae</taxon>
        <taxon>Solanoideae</taxon>
        <taxon>Solaneae</taxon>
        <taxon>Solanum</taxon>
    </lineage>
</organism>
<dbReference type="EMBL" id="JAWPEI010000003">
    <property type="protein sequence ID" value="KAK4730705.1"/>
    <property type="molecule type" value="Genomic_DNA"/>
</dbReference>
<dbReference type="Pfam" id="PF10557">
    <property type="entry name" value="Cullin_Nedd8"/>
    <property type="match status" value="1"/>
</dbReference>
<dbReference type="Gene3D" id="1.10.10.10">
    <property type="entry name" value="Winged helix-like DNA-binding domain superfamily/Winged helix DNA-binding domain"/>
    <property type="match status" value="2"/>
</dbReference>
<keyword evidence="3" id="KW-1185">Reference proteome</keyword>
<evidence type="ECO:0000313" key="2">
    <source>
        <dbReference type="EMBL" id="KAK4730705.1"/>
    </source>
</evidence>
<evidence type="ECO:0000313" key="3">
    <source>
        <dbReference type="Proteomes" id="UP001311915"/>
    </source>
</evidence>
<dbReference type="GO" id="GO:0031461">
    <property type="term" value="C:cullin-RING ubiquitin ligase complex"/>
    <property type="evidence" value="ECO:0007669"/>
    <property type="project" value="InterPro"/>
</dbReference>
<comment type="caution">
    <text evidence="2">The sequence shown here is derived from an EMBL/GenBank/DDBJ whole genome shotgun (WGS) entry which is preliminary data.</text>
</comment>
<dbReference type="Proteomes" id="UP001311915">
    <property type="component" value="Unassembled WGS sequence"/>
</dbReference>
<dbReference type="InterPro" id="IPR019559">
    <property type="entry name" value="Cullin_neddylation_domain"/>
</dbReference>
<evidence type="ECO:0000259" key="1">
    <source>
        <dbReference type="SMART" id="SM00884"/>
    </source>
</evidence>
<protein>
    <recommendedName>
        <fullName evidence="1">Cullin neddylation domain-containing protein</fullName>
    </recommendedName>
</protein>
<dbReference type="SUPFAM" id="SSF46785">
    <property type="entry name" value="Winged helix' DNA-binding domain"/>
    <property type="match status" value="1"/>
</dbReference>
<dbReference type="GO" id="GO:0006511">
    <property type="term" value="P:ubiquitin-dependent protein catabolic process"/>
    <property type="evidence" value="ECO:0007669"/>
    <property type="project" value="InterPro"/>
</dbReference>
<dbReference type="AlphaFoldDB" id="A0AAV9LY44"/>
<reference evidence="2 3" key="1">
    <citation type="submission" date="2023-10" db="EMBL/GenBank/DDBJ databases">
        <title>Genome-Wide Identification Analysis in wild type Solanum Pinnatisectum Reveals Some Genes Defensing Phytophthora Infestans.</title>
        <authorList>
            <person name="Sun C."/>
        </authorList>
    </citation>
    <scope>NUCLEOTIDE SEQUENCE [LARGE SCALE GENOMIC DNA]</scope>
    <source>
        <strain evidence="2">LQN</strain>
        <tissue evidence="2">Leaf</tissue>
    </source>
</reference>
<gene>
    <name evidence="2" type="ORF">R3W88_023693</name>
</gene>
<dbReference type="InterPro" id="IPR045093">
    <property type="entry name" value="Cullin"/>
</dbReference>
<sequence length="81" mass="9719">MRRIRVPLPPVDERKKVVEDVGKDRRYAIDACIVRIMKSRKVLPHQQLPDLKAIKKQMEDLITRDYMERDQENPNLFKYLA</sequence>